<proteinExistence type="predicted"/>
<dbReference type="InterPro" id="IPR000914">
    <property type="entry name" value="SBP_5_dom"/>
</dbReference>
<dbReference type="Gene3D" id="3.40.190.10">
    <property type="entry name" value="Periplasmic binding protein-like II"/>
    <property type="match status" value="1"/>
</dbReference>
<feature type="region of interest" description="Disordered" evidence="1">
    <location>
        <begin position="32"/>
        <end position="52"/>
    </location>
</feature>
<name>A0ABC9ZN88_CORST</name>
<organism evidence="4 5">
    <name type="scientific">Corynebacterium striatum</name>
    <dbReference type="NCBI Taxonomy" id="43770"/>
    <lineage>
        <taxon>Bacteria</taxon>
        <taxon>Bacillati</taxon>
        <taxon>Actinomycetota</taxon>
        <taxon>Actinomycetes</taxon>
        <taxon>Mycobacteriales</taxon>
        <taxon>Corynebacteriaceae</taxon>
        <taxon>Corynebacterium</taxon>
    </lineage>
</organism>
<evidence type="ECO:0000259" key="3">
    <source>
        <dbReference type="Pfam" id="PF00496"/>
    </source>
</evidence>
<dbReference type="PANTHER" id="PTHR30290">
    <property type="entry name" value="PERIPLASMIC BINDING COMPONENT OF ABC TRANSPORTER"/>
    <property type="match status" value="1"/>
</dbReference>
<dbReference type="EMBL" id="BJLD01000002">
    <property type="protein sequence ID" value="GEA43654.1"/>
    <property type="molecule type" value="Genomic_DNA"/>
</dbReference>
<dbReference type="Gene3D" id="3.10.105.10">
    <property type="entry name" value="Dipeptide-binding Protein, Domain 3"/>
    <property type="match status" value="1"/>
</dbReference>
<evidence type="ECO:0000256" key="2">
    <source>
        <dbReference type="SAM" id="SignalP"/>
    </source>
</evidence>
<sequence>MVVKPQTERHWAKKATVALLAVVGLTATACSDQGNQDGNEEEKPSGPQSTDFFGYMVNTPLATTNAGTSFGSATSAAQLSSRLYPAIYVPGPSGQMIPNSDLVQTEELPPSPENPHKQISFTLSEQAKFSDGVPVTCDDYLLAFTAGVMASEFGSHMPLMNEIAQFECAPNSKEFTLTFNEGEGDRWRYLFGPGTVMPAHALAKKAGLTMEELNTTLSLQDPTALQPVADAWRYGFSTAPADFDSELQVSFGPFVVDKVGEQGEIILKANKEYFGDKPATDTVVVWPNTADAKALKDRGNLRVVDAAEAKPDWLPAADQASPYEVEPVVGGLTDTLALSQSGVFQESWAREAFASCIDHGRLAKVSSQQSGVEVPPVYLRTLRHSDPVATHLGQVAKEHQGQDMAKAANLSGYTVKIGYLGPDERYSAMVEEIKKMCEPAGITVEDQSAEYMSQHYLEMDPATWTPTIDAFLGPVDPMTEYSTPDSNIKRLKEIKEAEEKLWEDVPSIPLAAQPRVFIVDRSVKGVVPYTGAAGIGWNMDRWSAPSAAPVSTQR</sequence>
<evidence type="ECO:0000313" key="4">
    <source>
        <dbReference type="EMBL" id="GEA43654.1"/>
    </source>
</evidence>
<dbReference type="AlphaFoldDB" id="A0ABC9ZN88"/>
<feature type="chain" id="PRO_5044752661" evidence="2">
    <location>
        <begin position="30"/>
        <end position="554"/>
    </location>
</feature>
<accession>A0ABC9ZN88</accession>
<dbReference type="PROSITE" id="PS51257">
    <property type="entry name" value="PROKAR_LIPOPROTEIN"/>
    <property type="match status" value="1"/>
</dbReference>
<dbReference type="InterPro" id="IPR039424">
    <property type="entry name" value="SBP_5"/>
</dbReference>
<dbReference type="Pfam" id="PF00496">
    <property type="entry name" value="SBP_bac_5"/>
    <property type="match status" value="1"/>
</dbReference>
<dbReference type="PANTHER" id="PTHR30290:SF65">
    <property type="entry name" value="MONOACYL PHOSPHATIDYLINOSITOL TETRAMANNOSIDE-BINDING PROTEIN LPQW-RELATED"/>
    <property type="match status" value="1"/>
</dbReference>
<keyword evidence="2" id="KW-0732">Signal</keyword>
<protein>
    <submittedName>
        <fullName evidence="4">Dipeptide-binding protein DciAE</fullName>
    </submittedName>
</protein>
<feature type="domain" description="Solute-binding protein family 5" evidence="3">
    <location>
        <begin position="116"/>
        <end position="451"/>
    </location>
</feature>
<comment type="caution">
    <text evidence="4">The sequence shown here is derived from an EMBL/GenBank/DDBJ whole genome shotgun (WGS) entry which is preliminary data.</text>
</comment>
<gene>
    <name evidence="4" type="ORF">Cst04h_18240</name>
</gene>
<dbReference type="SUPFAM" id="SSF53850">
    <property type="entry name" value="Periplasmic binding protein-like II"/>
    <property type="match status" value="1"/>
</dbReference>
<evidence type="ECO:0000313" key="5">
    <source>
        <dbReference type="Proteomes" id="UP000315234"/>
    </source>
</evidence>
<feature type="signal peptide" evidence="2">
    <location>
        <begin position="1"/>
        <end position="29"/>
    </location>
</feature>
<reference evidence="4 5" key="1">
    <citation type="submission" date="2019-06" db="EMBL/GenBank/DDBJ databases">
        <title>Draft genome sequence of Corynebacterium striatum NBRC 15291.</title>
        <authorList>
            <person name="Miura T."/>
            <person name="Furukawa M."/>
            <person name="Shimamura M."/>
            <person name="Ohyama Y."/>
            <person name="Yamazoe A."/>
            <person name="Kawasaki H."/>
        </authorList>
    </citation>
    <scope>NUCLEOTIDE SEQUENCE [LARGE SCALE GENOMIC DNA]</scope>
    <source>
        <strain evidence="4 5">NBRC 15291</strain>
    </source>
</reference>
<evidence type="ECO:0000256" key="1">
    <source>
        <dbReference type="SAM" id="MobiDB-lite"/>
    </source>
</evidence>
<dbReference type="Proteomes" id="UP000315234">
    <property type="component" value="Unassembled WGS sequence"/>
</dbReference>